<keyword evidence="1" id="KW-0808">Transferase</keyword>
<dbReference type="RefSeq" id="WP_229156824.1">
    <property type="nucleotide sequence ID" value="NZ_JAJEWP010000001.1"/>
</dbReference>
<evidence type="ECO:0000313" key="2">
    <source>
        <dbReference type="Proteomes" id="UP001520878"/>
    </source>
</evidence>
<dbReference type="Gene3D" id="3.40.50.300">
    <property type="entry name" value="P-loop containing nucleotide triphosphate hydrolases"/>
    <property type="match status" value="1"/>
</dbReference>
<dbReference type="InterPro" id="IPR027417">
    <property type="entry name" value="P-loop_NTPase"/>
</dbReference>
<comment type="caution">
    <text evidence="1">The sequence shown here is derived from an EMBL/GenBank/DDBJ whole genome shotgun (WGS) entry which is preliminary data.</text>
</comment>
<reference evidence="1 2" key="1">
    <citation type="submission" date="2021-10" db="EMBL/GenBank/DDBJ databases">
        <title>Draft genome of Aestuariibacter halophilus JC2043.</title>
        <authorList>
            <person name="Emsley S.A."/>
            <person name="Pfannmuller K.M."/>
            <person name="Ushijima B."/>
            <person name="Saw J.H."/>
            <person name="Videau P."/>
        </authorList>
    </citation>
    <scope>NUCLEOTIDE SEQUENCE [LARGE SCALE GENOMIC DNA]</scope>
    <source>
        <strain evidence="1 2">JC2043</strain>
    </source>
</reference>
<protein>
    <submittedName>
        <fullName evidence="1">HprK-related kinase A</fullName>
    </submittedName>
</protein>
<organism evidence="1 2">
    <name type="scientific">Fluctibacter halophilus</name>
    <dbReference type="NCBI Taxonomy" id="226011"/>
    <lineage>
        <taxon>Bacteria</taxon>
        <taxon>Pseudomonadati</taxon>
        <taxon>Pseudomonadota</taxon>
        <taxon>Gammaproteobacteria</taxon>
        <taxon>Alteromonadales</taxon>
        <taxon>Alteromonadaceae</taxon>
        <taxon>Fluctibacter</taxon>
    </lineage>
</organism>
<sequence length="307" mass="33864">MSVTLSRLSPSALSQLLCEQGAVIQTGRYVARIRSQVPHLAKDLLTLYGHTPLRQDDAHDFLIDLTPGKGLRRWVHPYVNFALYGNQPFTPLPIAQSTPLLEWGMNWCVSNQDHRALIIHAAVVERNGRAIIMPGQPGAGKSTLCAALVASGVCRLLSDELTLMCHKTAEVLPNPRPISLKNRAIDIIAERFPDIPRTATVQDTLKGAVSLFRAPQSAIEGTFISAKPGIVVFPRYRAGLAQPLVERVGRGRTFVELANQSFNYPVLGEQGFATLQQHVSQCRAYRLEYAGDLDQAIDIMDELLHDE</sequence>
<dbReference type="SUPFAM" id="SSF53795">
    <property type="entry name" value="PEP carboxykinase-like"/>
    <property type="match status" value="1"/>
</dbReference>
<keyword evidence="2" id="KW-1185">Reference proteome</keyword>
<keyword evidence="1" id="KW-0418">Kinase</keyword>
<accession>A0ABS8G2Z5</accession>
<dbReference type="EMBL" id="JAJEWP010000001">
    <property type="protein sequence ID" value="MCC2614908.1"/>
    <property type="molecule type" value="Genomic_DNA"/>
</dbReference>
<dbReference type="InterPro" id="IPR027600">
    <property type="entry name" value="HprK-rel_A"/>
</dbReference>
<proteinExistence type="predicted"/>
<evidence type="ECO:0000313" key="1">
    <source>
        <dbReference type="EMBL" id="MCC2614908.1"/>
    </source>
</evidence>
<name>A0ABS8G2Z5_9ALTE</name>
<dbReference type="NCBIfam" id="TIGR04352">
    <property type="entry name" value="HprK_rel_A"/>
    <property type="match status" value="1"/>
</dbReference>
<dbReference type="GO" id="GO:0016301">
    <property type="term" value="F:kinase activity"/>
    <property type="evidence" value="ECO:0007669"/>
    <property type="project" value="UniProtKB-KW"/>
</dbReference>
<gene>
    <name evidence="1" type="ORF">LJ739_01475</name>
</gene>
<dbReference type="Proteomes" id="UP001520878">
    <property type="component" value="Unassembled WGS sequence"/>
</dbReference>